<accession>A0A8W7PZB7</accession>
<feature type="transmembrane region" description="Helical" evidence="8">
    <location>
        <begin position="173"/>
        <end position="194"/>
    </location>
</feature>
<keyword evidence="4" id="KW-0500">Molybdenum</keyword>
<dbReference type="PANTHER" id="PTHR30183:SF3">
    <property type="entry name" value="MOLYBDENUM TRANSPORT SYSTEM PERMEASE PROTEIN MODB"/>
    <property type="match status" value="1"/>
</dbReference>
<name>A0A8W7PZB7_ANOCL</name>
<dbReference type="GO" id="GO:0015098">
    <property type="term" value="F:molybdate ion transmembrane transporter activity"/>
    <property type="evidence" value="ECO:0007669"/>
    <property type="project" value="InterPro"/>
</dbReference>
<dbReference type="InterPro" id="IPR035906">
    <property type="entry name" value="MetI-like_sf"/>
</dbReference>
<protein>
    <recommendedName>
        <fullName evidence="9">ABC transmembrane type-1 domain-containing protein</fullName>
    </recommendedName>
</protein>
<keyword evidence="7 8" id="KW-0472">Membrane</keyword>
<dbReference type="NCBIfam" id="TIGR02141">
    <property type="entry name" value="modB_ABC"/>
    <property type="match status" value="1"/>
</dbReference>
<dbReference type="InterPro" id="IPR049783">
    <property type="entry name" value="ABC_perm_TupB-like"/>
</dbReference>
<sequence>LENAHLWPAVEAKAINTQNVRQSLDYVARGEVEAGFVYQTDAAIMPDKVKVAFAVLLDETISYPVTRTTSAANAAEAQRFQTLTMTDWMNDPAWTALGLSLRVAGCATLLNLLLGVGVGLLLARGRFPGRNLLDTLLTLPMVMPPTVLGYYLLTLLGRRGPLGGWLQEQFGINLIFTWQGAVIAAALVAFPLVYKPARAAFEAVDGQLEQAGRVLGVSEIGIFFRITLPLAWRGILAGLLLAFARALGEFGATLMVAGSIPGKTQTLSVAIYEAVQAGQDDSANRLVLVTSLVCVLVLLLAGKLAPGRVAER</sequence>
<dbReference type="Gene3D" id="1.10.3720.10">
    <property type="entry name" value="MetI-like"/>
    <property type="match status" value="1"/>
</dbReference>
<dbReference type="EnsemblMetazoa" id="ACOM040246-RA">
    <property type="protein sequence ID" value="ACOM040246-PA.1"/>
    <property type="gene ID" value="ACOM040246"/>
</dbReference>
<dbReference type="SUPFAM" id="SSF161098">
    <property type="entry name" value="MetI-like"/>
    <property type="match status" value="1"/>
</dbReference>
<evidence type="ECO:0000256" key="1">
    <source>
        <dbReference type="ARBA" id="ARBA00004651"/>
    </source>
</evidence>
<dbReference type="Pfam" id="PF00528">
    <property type="entry name" value="BPD_transp_1"/>
    <property type="match status" value="1"/>
</dbReference>
<reference evidence="10" key="1">
    <citation type="submission" date="2022-08" db="UniProtKB">
        <authorList>
            <consortium name="EnsemblMetazoa"/>
        </authorList>
    </citation>
    <scope>IDENTIFICATION</scope>
</reference>
<evidence type="ECO:0000256" key="6">
    <source>
        <dbReference type="ARBA" id="ARBA00022989"/>
    </source>
</evidence>
<feature type="transmembrane region" description="Helical" evidence="8">
    <location>
        <begin position="286"/>
        <end position="305"/>
    </location>
</feature>
<evidence type="ECO:0000256" key="3">
    <source>
        <dbReference type="ARBA" id="ARBA00022475"/>
    </source>
</evidence>
<evidence type="ECO:0000256" key="2">
    <source>
        <dbReference type="ARBA" id="ARBA00022448"/>
    </source>
</evidence>
<dbReference type="InterPro" id="IPR000515">
    <property type="entry name" value="MetI-like"/>
</dbReference>
<dbReference type="Gene3D" id="3.40.190.10">
    <property type="entry name" value="Periplasmic binding protein-like II"/>
    <property type="match status" value="1"/>
</dbReference>
<keyword evidence="5 8" id="KW-0812">Transmembrane</keyword>
<dbReference type="SUPFAM" id="SSF53850">
    <property type="entry name" value="Periplasmic binding protein-like II"/>
    <property type="match status" value="1"/>
</dbReference>
<organism evidence="10">
    <name type="scientific">Anopheles coluzzii</name>
    <name type="common">African malaria mosquito</name>
    <dbReference type="NCBI Taxonomy" id="1518534"/>
    <lineage>
        <taxon>Eukaryota</taxon>
        <taxon>Metazoa</taxon>
        <taxon>Ecdysozoa</taxon>
        <taxon>Arthropoda</taxon>
        <taxon>Hexapoda</taxon>
        <taxon>Insecta</taxon>
        <taxon>Pterygota</taxon>
        <taxon>Neoptera</taxon>
        <taxon>Endopterygota</taxon>
        <taxon>Diptera</taxon>
        <taxon>Nematocera</taxon>
        <taxon>Culicoidea</taxon>
        <taxon>Culicidae</taxon>
        <taxon>Anophelinae</taxon>
        <taxon>Anopheles</taxon>
    </lineage>
</organism>
<evidence type="ECO:0000259" key="9">
    <source>
        <dbReference type="PROSITE" id="PS50928"/>
    </source>
</evidence>
<dbReference type="PANTHER" id="PTHR30183">
    <property type="entry name" value="MOLYBDENUM TRANSPORT SYSTEM PERMEASE PROTEIN MODB"/>
    <property type="match status" value="1"/>
</dbReference>
<feature type="transmembrane region" description="Helical" evidence="8">
    <location>
        <begin position="135"/>
        <end position="153"/>
    </location>
</feature>
<dbReference type="PROSITE" id="PS50928">
    <property type="entry name" value="ABC_TM1"/>
    <property type="match status" value="1"/>
</dbReference>
<comment type="subcellular location">
    <subcellularLocation>
        <location evidence="1">Cell membrane</location>
        <topology evidence="1">Multi-pass membrane protein</topology>
    </subcellularLocation>
</comment>
<feature type="domain" description="ABC transmembrane type-1" evidence="9">
    <location>
        <begin position="97"/>
        <end position="305"/>
    </location>
</feature>
<evidence type="ECO:0000256" key="5">
    <source>
        <dbReference type="ARBA" id="ARBA00022692"/>
    </source>
</evidence>
<evidence type="ECO:0000256" key="4">
    <source>
        <dbReference type="ARBA" id="ARBA00022505"/>
    </source>
</evidence>
<keyword evidence="3" id="KW-1003">Cell membrane</keyword>
<dbReference type="AlphaFoldDB" id="A0A8W7PZB7"/>
<proteinExistence type="predicted"/>
<dbReference type="InterPro" id="IPR011867">
    <property type="entry name" value="ModB_ABC"/>
</dbReference>
<evidence type="ECO:0000313" key="10">
    <source>
        <dbReference type="EnsemblMetazoa" id="ACOM040246-PA.1"/>
    </source>
</evidence>
<evidence type="ECO:0000256" key="7">
    <source>
        <dbReference type="ARBA" id="ARBA00023136"/>
    </source>
</evidence>
<dbReference type="Pfam" id="PF13531">
    <property type="entry name" value="SBP_bac_11"/>
    <property type="match status" value="1"/>
</dbReference>
<evidence type="ECO:0000256" key="8">
    <source>
        <dbReference type="SAM" id="Phobius"/>
    </source>
</evidence>
<dbReference type="Proteomes" id="UP000075882">
    <property type="component" value="Unassembled WGS sequence"/>
</dbReference>
<dbReference type="NCBIfam" id="NF038017">
    <property type="entry name" value="ABC_perm1"/>
    <property type="match status" value="1"/>
</dbReference>
<feature type="transmembrane region" description="Helical" evidence="8">
    <location>
        <begin position="99"/>
        <end position="123"/>
    </location>
</feature>
<dbReference type="CDD" id="cd06261">
    <property type="entry name" value="TM_PBP2"/>
    <property type="match status" value="1"/>
</dbReference>
<keyword evidence="6 8" id="KW-1133">Transmembrane helix</keyword>
<keyword evidence="2" id="KW-0813">Transport</keyword>
<feature type="transmembrane region" description="Helical" evidence="8">
    <location>
        <begin position="230"/>
        <end position="248"/>
    </location>
</feature>
<dbReference type="GO" id="GO:0005886">
    <property type="term" value="C:plasma membrane"/>
    <property type="evidence" value="ECO:0007669"/>
    <property type="project" value="UniProtKB-SubCell"/>
</dbReference>